<feature type="non-terminal residue" evidence="1">
    <location>
        <position position="1"/>
    </location>
</feature>
<feature type="non-terminal residue" evidence="1">
    <location>
        <position position="91"/>
    </location>
</feature>
<protein>
    <submittedName>
        <fullName evidence="1">13156_t:CDS:1</fullName>
    </submittedName>
</protein>
<dbReference type="Proteomes" id="UP000789366">
    <property type="component" value="Unassembled WGS sequence"/>
</dbReference>
<proteinExistence type="predicted"/>
<dbReference type="EMBL" id="CAJVPW010015304">
    <property type="protein sequence ID" value="CAG8660746.1"/>
    <property type="molecule type" value="Genomic_DNA"/>
</dbReference>
<gene>
    <name evidence="1" type="ORF">SPELUC_LOCUS9262</name>
</gene>
<evidence type="ECO:0000313" key="2">
    <source>
        <dbReference type="Proteomes" id="UP000789366"/>
    </source>
</evidence>
<organism evidence="1 2">
    <name type="scientific">Cetraspora pellucida</name>
    <dbReference type="NCBI Taxonomy" id="1433469"/>
    <lineage>
        <taxon>Eukaryota</taxon>
        <taxon>Fungi</taxon>
        <taxon>Fungi incertae sedis</taxon>
        <taxon>Mucoromycota</taxon>
        <taxon>Glomeromycotina</taxon>
        <taxon>Glomeromycetes</taxon>
        <taxon>Diversisporales</taxon>
        <taxon>Gigasporaceae</taxon>
        <taxon>Cetraspora</taxon>
    </lineage>
</organism>
<accession>A0ACA9NKN1</accession>
<reference evidence="1" key="1">
    <citation type="submission" date="2021-06" db="EMBL/GenBank/DDBJ databases">
        <authorList>
            <person name="Kallberg Y."/>
            <person name="Tangrot J."/>
            <person name="Rosling A."/>
        </authorList>
    </citation>
    <scope>NUCLEOTIDE SEQUENCE</scope>
    <source>
        <strain evidence="1">28 12/20/2015</strain>
    </source>
</reference>
<comment type="caution">
    <text evidence="1">The sequence shown here is derived from an EMBL/GenBank/DDBJ whole genome shotgun (WGS) entry which is preliminary data.</text>
</comment>
<name>A0ACA9NKN1_9GLOM</name>
<sequence>TINTKVCLDEKNDKEEDNKVDDGDSTDSEGQLNMNSISKPLHPIKDSTETFSTDRYPTLLVVYPIIELLKSKFVADPNLPLTDDDLNEEYD</sequence>
<keyword evidence="2" id="KW-1185">Reference proteome</keyword>
<evidence type="ECO:0000313" key="1">
    <source>
        <dbReference type="EMBL" id="CAG8660746.1"/>
    </source>
</evidence>